<comment type="subcellular location">
    <subcellularLocation>
        <location evidence="1">Cell inner membrane</location>
        <topology evidence="1">Multi-pass membrane protein</topology>
    </subcellularLocation>
    <subcellularLocation>
        <location evidence="11">Cell membrane</location>
        <topology evidence="11">Multi-pass membrane protein</topology>
    </subcellularLocation>
</comment>
<evidence type="ECO:0000256" key="1">
    <source>
        <dbReference type="ARBA" id="ARBA00004429"/>
    </source>
</evidence>
<evidence type="ECO:0000256" key="5">
    <source>
        <dbReference type="ARBA" id="ARBA00022475"/>
    </source>
</evidence>
<dbReference type="GO" id="GO:0015276">
    <property type="term" value="F:ligand-gated monoatomic ion channel activity"/>
    <property type="evidence" value="ECO:0007669"/>
    <property type="project" value="InterPro"/>
</dbReference>
<dbReference type="SUPFAM" id="SSF161098">
    <property type="entry name" value="MetI-like"/>
    <property type="match status" value="1"/>
</dbReference>
<dbReference type="SMART" id="SM00062">
    <property type="entry name" value="PBPb"/>
    <property type="match status" value="5"/>
</dbReference>
<evidence type="ECO:0000256" key="4">
    <source>
        <dbReference type="ARBA" id="ARBA00022448"/>
    </source>
</evidence>
<dbReference type="RefSeq" id="WP_146083332.1">
    <property type="nucleotide sequence ID" value="NZ_PTIY01000005.1"/>
</dbReference>
<dbReference type="CDD" id="cd13530">
    <property type="entry name" value="PBP2_peptides_like"/>
    <property type="match status" value="1"/>
</dbReference>
<keyword evidence="4 11" id="KW-0813">Transport</keyword>
<keyword evidence="15" id="KW-1185">Reference proteome</keyword>
<dbReference type="SMART" id="SM00079">
    <property type="entry name" value="PBPe"/>
    <property type="match status" value="1"/>
</dbReference>
<dbReference type="InterPro" id="IPR035906">
    <property type="entry name" value="MetI-like_sf"/>
</dbReference>
<evidence type="ECO:0000256" key="10">
    <source>
        <dbReference type="ARBA" id="ARBA00023136"/>
    </source>
</evidence>
<evidence type="ECO:0000256" key="7">
    <source>
        <dbReference type="ARBA" id="ARBA00022729"/>
    </source>
</evidence>
<dbReference type="Proteomes" id="UP000238071">
    <property type="component" value="Unassembled WGS sequence"/>
</dbReference>
<dbReference type="PROSITE" id="PS51257">
    <property type="entry name" value="PROKAR_LIPOPROTEIN"/>
    <property type="match status" value="1"/>
</dbReference>
<dbReference type="InterPro" id="IPR010065">
    <property type="entry name" value="AA_ABC_transptr_permease_3TM"/>
</dbReference>
<feature type="transmembrane region" description="Helical" evidence="11">
    <location>
        <begin position="1206"/>
        <end position="1224"/>
    </location>
</feature>
<evidence type="ECO:0000256" key="9">
    <source>
        <dbReference type="ARBA" id="ARBA00022989"/>
    </source>
</evidence>
<dbReference type="Gene3D" id="3.40.190.10">
    <property type="entry name" value="Periplasmic binding protein-like II"/>
    <property type="match status" value="8"/>
</dbReference>
<dbReference type="InterPro" id="IPR001638">
    <property type="entry name" value="Solute-binding_3/MltF_N"/>
</dbReference>
<keyword evidence="9 11" id="KW-1133">Transmembrane helix</keyword>
<sequence>MKKTTLLALIILAALAMLAGCKESETVIASLDDAKNARIGVMTGSTGESITASRLPEAQVKSFDDIMDAVAAMKSGQLDAIVTAFPAALQVSKKNTELGLLSEPLDQEDTAIALRKGNDALLASLNRIISELKSDGTLESMKKRWFKPDLSPYEEMNITLPAEGAPLKIGVSATREPFSFVDKEGRVTGHDGELARIIGAKLQRPVEFFNMKFMALIPALQSGKVDLIVTGMTATDERRKVVDFTEPYYANAQVMLVKKNAAAAPPPGIDKGNGISKPGDIDGKRIGVLGGSAGDLAARRHFPNATFQVFVASADAALAVKTRKADAFIYDKSVLLNLAEKNPELVIVDEPVDKLEIAAAIRKDNAALLAEINKVLSELDKEGVLQQLRTKWIDAKYAAVPEIPPIKDSGREEVLKMGTCAIIEPFSFHAHGKLAGLDIELSQLIGQRLGKKIEITDMNFEALIPALQSGKIDFALSNFNVTEERKKLVLFSAPYVENDISALVRRPPVSDSAAKKQDSKPASVADLKDKRIGVLVGSAHDTYATKNYPDATILQYKSPADVALAVKTGKVDAALFDAEPLREIMRQDDSLGLLGDSLFSFSVGVGFDKDNQALRDQFNQFLAQIKQNGVYADMIHRWMELGETRMPTIGDAKKNGVLVVGVSDAGLPFTAVKDNRLVGFDIELSERFAAYLGKQLKFANMDFGSLIAAVSTGKADMISSSIYVTEEREKQIIFSDPYYEMDTRMFALKQNILSVNDAGSEQGKRKKLTSIADLQDKRIGVLLGSVHDRYAMEHYPNATTLQYKSPSDLLLAVKSGKVDAAIYTRETLIEMLREDSELGLLGDSLLSYPIGIGFRKGNDPLREQFNEFLRQIKSTGVYGDMLKRWMENGDTRMPEIANAKSNGMLIVGIVSDKGLPFAVVKDSKLTGFDIELAERFAAYLGKEAKFSDMEFGNLIAAVSSGKIDMIDSTLMITEERKNKVDFSEPYYELGANAFALKKNIAAFDTKEDSAKDSLPFLTKLADSFYSNIIQENRYLLIWDGLKTTVIISIFSTVLGTLLGALVCFMRMSKRAVLNLPARVYITILRGTPVLVLLMLIFYVVFASVDINPVLVAIIAFGMNFAAYVSEIFRTGIEGVDKGQAEAGIAMGFTKIKTFLFIVLPQTVQRILPVYKGEFISLVKMTSIVGYIAVQDLTKASDIIRSRTFDAFFPLIMIAILYFAISWILTQALDYVERVTDPKHKRRMEAKS</sequence>
<dbReference type="Pfam" id="PF00528">
    <property type="entry name" value="BPD_transp_1"/>
    <property type="match status" value="1"/>
</dbReference>
<dbReference type="Pfam" id="PF00497">
    <property type="entry name" value="SBP_bac_3"/>
    <property type="match status" value="4"/>
</dbReference>
<evidence type="ECO:0000313" key="15">
    <source>
        <dbReference type="Proteomes" id="UP000238071"/>
    </source>
</evidence>
<dbReference type="InterPro" id="IPR000515">
    <property type="entry name" value="MetI-like"/>
</dbReference>
<dbReference type="AlphaFoldDB" id="A0A2S6H3D9"/>
<keyword evidence="10 11" id="KW-0472">Membrane</keyword>
<dbReference type="PANTHER" id="PTHR35936">
    <property type="entry name" value="MEMBRANE-BOUND LYTIC MUREIN TRANSGLYCOSYLASE F"/>
    <property type="match status" value="1"/>
</dbReference>
<comment type="caution">
    <text evidence="14">The sequence shown here is derived from an EMBL/GenBank/DDBJ whole genome shotgun (WGS) entry which is preliminary data.</text>
</comment>
<dbReference type="NCBIfam" id="TIGR01726">
    <property type="entry name" value="HEQRo_perm_3TM"/>
    <property type="match status" value="1"/>
</dbReference>
<feature type="transmembrane region" description="Helical" evidence="11">
    <location>
        <begin position="1045"/>
        <end position="1067"/>
    </location>
</feature>
<feature type="signal peptide" evidence="12">
    <location>
        <begin position="1"/>
        <end position="19"/>
    </location>
</feature>
<dbReference type="CDD" id="cd06261">
    <property type="entry name" value="TM_PBP2"/>
    <property type="match status" value="1"/>
</dbReference>
<name>A0A2S6H3D9_9GAMM</name>
<comment type="similarity">
    <text evidence="2">Belongs to the binding-protein-dependent transport system permease family. HisMQ subfamily.</text>
</comment>
<evidence type="ECO:0000256" key="11">
    <source>
        <dbReference type="RuleBase" id="RU363032"/>
    </source>
</evidence>
<accession>A0A2S6H3D9</accession>
<evidence type="ECO:0000256" key="6">
    <source>
        <dbReference type="ARBA" id="ARBA00022692"/>
    </source>
</evidence>
<evidence type="ECO:0000259" key="13">
    <source>
        <dbReference type="PROSITE" id="PS50928"/>
    </source>
</evidence>
<feature type="transmembrane region" description="Helical" evidence="11">
    <location>
        <begin position="1079"/>
        <end position="1100"/>
    </location>
</feature>
<reference evidence="14 15" key="1">
    <citation type="submission" date="2018-02" db="EMBL/GenBank/DDBJ databases">
        <title>Subsurface microbial communities from deep shales in Ohio and West Virginia, USA.</title>
        <authorList>
            <person name="Wrighton K."/>
        </authorList>
    </citation>
    <scope>NUCLEOTIDE SEQUENCE [LARGE SCALE GENOMIC DNA]</scope>
    <source>
        <strain evidence="14 15">OWC-G53F</strain>
    </source>
</reference>
<comment type="similarity">
    <text evidence="3">Belongs to the bacterial solute-binding protein 3 family.</text>
</comment>
<evidence type="ECO:0000256" key="12">
    <source>
        <dbReference type="SAM" id="SignalP"/>
    </source>
</evidence>
<evidence type="ECO:0000313" key="14">
    <source>
        <dbReference type="EMBL" id="PPK72008.1"/>
    </source>
</evidence>
<organism evidence="14 15">
    <name type="scientific">Methylobacter tundripaludum</name>
    <dbReference type="NCBI Taxonomy" id="173365"/>
    <lineage>
        <taxon>Bacteria</taxon>
        <taxon>Pseudomonadati</taxon>
        <taxon>Pseudomonadota</taxon>
        <taxon>Gammaproteobacteria</taxon>
        <taxon>Methylococcales</taxon>
        <taxon>Methylococcaceae</taxon>
        <taxon>Methylobacter</taxon>
    </lineage>
</organism>
<evidence type="ECO:0000256" key="8">
    <source>
        <dbReference type="ARBA" id="ARBA00022970"/>
    </source>
</evidence>
<protein>
    <submittedName>
        <fullName evidence="14">Polar amino acid transport system substrate-binding protein</fullName>
    </submittedName>
</protein>
<evidence type="ECO:0000256" key="2">
    <source>
        <dbReference type="ARBA" id="ARBA00010072"/>
    </source>
</evidence>
<feature type="chain" id="PRO_5015528640" evidence="12">
    <location>
        <begin position="20"/>
        <end position="1247"/>
    </location>
</feature>
<dbReference type="InterPro" id="IPR001320">
    <property type="entry name" value="Iontro_rcpt_C"/>
</dbReference>
<keyword evidence="7 12" id="KW-0732">Signal</keyword>
<dbReference type="GO" id="GO:0006865">
    <property type="term" value="P:amino acid transport"/>
    <property type="evidence" value="ECO:0007669"/>
    <property type="project" value="UniProtKB-KW"/>
</dbReference>
<dbReference type="GO" id="GO:0043190">
    <property type="term" value="C:ATP-binding cassette (ABC) transporter complex"/>
    <property type="evidence" value="ECO:0007669"/>
    <property type="project" value="InterPro"/>
</dbReference>
<dbReference type="CDD" id="cd13629">
    <property type="entry name" value="PBP2_Dsm1740"/>
    <property type="match status" value="1"/>
</dbReference>
<dbReference type="Gene3D" id="1.10.3720.10">
    <property type="entry name" value="MetI-like"/>
    <property type="match status" value="1"/>
</dbReference>
<feature type="transmembrane region" description="Helical" evidence="11">
    <location>
        <begin position="1106"/>
        <end position="1124"/>
    </location>
</feature>
<evidence type="ECO:0000256" key="3">
    <source>
        <dbReference type="ARBA" id="ARBA00010333"/>
    </source>
</evidence>
<keyword evidence="6 11" id="KW-0812">Transmembrane</keyword>
<gene>
    <name evidence="14" type="ORF">B0F88_105120</name>
</gene>
<dbReference type="EMBL" id="PTIY01000005">
    <property type="protein sequence ID" value="PPK72008.1"/>
    <property type="molecule type" value="Genomic_DNA"/>
</dbReference>
<dbReference type="SUPFAM" id="SSF53850">
    <property type="entry name" value="Periplasmic binding protein-like II"/>
    <property type="match status" value="5"/>
</dbReference>
<keyword evidence="5" id="KW-1003">Cell membrane</keyword>
<proteinExistence type="inferred from homology"/>
<dbReference type="PROSITE" id="PS50928">
    <property type="entry name" value="ABC_TM1"/>
    <property type="match status" value="1"/>
</dbReference>
<feature type="domain" description="ABC transmembrane type-1" evidence="13">
    <location>
        <begin position="1041"/>
        <end position="1228"/>
    </location>
</feature>
<keyword evidence="8" id="KW-0029">Amino-acid transport</keyword>
<dbReference type="OrthoDB" id="9808531at2"/>